<accession>A0A1H9W0M3</accession>
<keyword evidence="1" id="KW-1133">Transmembrane helix</keyword>
<dbReference type="STRING" id="1121357.SAMN05661109_02468"/>
<feature type="transmembrane region" description="Helical" evidence="1">
    <location>
        <begin position="12"/>
        <end position="35"/>
    </location>
</feature>
<evidence type="ECO:0008006" key="4">
    <source>
        <dbReference type="Google" id="ProtNLM"/>
    </source>
</evidence>
<dbReference type="RefSeq" id="WP_231910018.1">
    <property type="nucleotide sequence ID" value="NZ_CP047199.1"/>
</dbReference>
<evidence type="ECO:0000313" key="2">
    <source>
        <dbReference type="EMBL" id="SES27073.1"/>
    </source>
</evidence>
<keyword evidence="1" id="KW-0472">Membrane</keyword>
<dbReference type="EMBL" id="FOGQ01000015">
    <property type="protein sequence ID" value="SES27073.1"/>
    <property type="molecule type" value="Genomic_DNA"/>
</dbReference>
<dbReference type="Proteomes" id="UP000198929">
    <property type="component" value="Unassembled WGS sequence"/>
</dbReference>
<protein>
    <recommendedName>
        <fullName evidence="4">DUF2993 family protein</fullName>
    </recommendedName>
</protein>
<proteinExistence type="predicted"/>
<keyword evidence="1" id="KW-0812">Transmembrane</keyword>
<name>A0A1H9W0M3_9CORY</name>
<dbReference type="Pfam" id="PF11209">
    <property type="entry name" value="LmeA"/>
    <property type="match status" value="1"/>
</dbReference>
<keyword evidence="3" id="KW-1185">Reference proteome</keyword>
<gene>
    <name evidence="2" type="ORF">SAMN05661109_02468</name>
</gene>
<evidence type="ECO:0000313" key="3">
    <source>
        <dbReference type="Proteomes" id="UP000198929"/>
    </source>
</evidence>
<sequence>MSKSSTSTVWKVILAVLVGILILVLVVEIGLRWFISSQLRSQFEEAAPDTAVVQEEPTVSFGPYPLVVSPLMGNIPSIEMTTPSTLQLDQEPITGSPAAQIEIEDLSMSHDPVAGRLLITTELPDDYVEEILHRELNKALDSGEADSEVTGILTELISITDVTSNPAENTFDVVFTDGVLSLELQPVMVDDQLTFEAASVSLFSFELPSRVTEMVTGMLAEAFQQEVTSELSIQEFTVIPDGFRITATGENVNFNELAGQVSSSS</sequence>
<reference evidence="3" key="1">
    <citation type="submission" date="2016-10" db="EMBL/GenBank/DDBJ databases">
        <authorList>
            <person name="Varghese N."/>
            <person name="Submissions S."/>
        </authorList>
    </citation>
    <scope>NUCLEOTIDE SEQUENCE [LARGE SCALE GENOMIC DNA]</scope>
    <source>
        <strain evidence="3">DSM 20524</strain>
    </source>
</reference>
<dbReference type="InterPro" id="IPR021373">
    <property type="entry name" value="DUF2993"/>
</dbReference>
<dbReference type="AlphaFoldDB" id="A0A1H9W0M3"/>
<organism evidence="2 3">
    <name type="scientific">Corynebacterium cystitidis DSM 20524</name>
    <dbReference type="NCBI Taxonomy" id="1121357"/>
    <lineage>
        <taxon>Bacteria</taxon>
        <taxon>Bacillati</taxon>
        <taxon>Actinomycetota</taxon>
        <taxon>Actinomycetes</taxon>
        <taxon>Mycobacteriales</taxon>
        <taxon>Corynebacteriaceae</taxon>
        <taxon>Corynebacterium</taxon>
    </lineage>
</organism>
<evidence type="ECO:0000256" key="1">
    <source>
        <dbReference type="SAM" id="Phobius"/>
    </source>
</evidence>